<keyword evidence="3" id="KW-1185">Reference proteome</keyword>
<organism evidence="2">
    <name type="scientific">Mucor ambiguus</name>
    <dbReference type="NCBI Taxonomy" id="91626"/>
    <lineage>
        <taxon>Eukaryota</taxon>
        <taxon>Fungi</taxon>
        <taxon>Fungi incertae sedis</taxon>
        <taxon>Mucoromycota</taxon>
        <taxon>Mucoromycotina</taxon>
        <taxon>Mucoromycetes</taxon>
        <taxon>Mucorales</taxon>
        <taxon>Mucorineae</taxon>
        <taxon>Mucoraceae</taxon>
        <taxon>Mucor</taxon>
    </lineage>
</organism>
<proteinExistence type="predicted"/>
<gene>
    <name evidence="2" type="ORF">MAM1_0045c03096</name>
</gene>
<accession>A0A0C9M3N3</accession>
<dbReference type="AlphaFoldDB" id="A0A0C9M3N3"/>
<feature type="compositionally biased region" description="Polar residues" evidence="1">
    <location>
        <begin position="60"/>
        <end position="69"/>
    </location>
</feature>
<name>A0A0C9M3N3_9FUNG</name>
<dbReference type="EMBL" id="DF836334">
    <property type="protein sequence ID" value="GAN03641.1"/>
    <property type="molecule type" value="Genomic_DNA"/>
</dbReference>
<reference evidence="2" key="1">
    <citation type="submission" date="2014-09" db="EMBL/GenBank/DDBJ databases">
        <title>Draft genome sequence of an oleaginous Mucoromycotina fungus Mucor ambiguus NBRC6742.</title>
        <authorList>
            <person name="Takeda I."/>
            <person name="Yamane N."/>
            <person name="Morita T."/>
            <person name="Tamano K."/>
            <person name="Machida M."/>
            <person name="Baker S."/>
            <person name="Koike H."/>
        </authorList>
    </citation>
    <scope>NUCLEOTIDE SEQUENCE</scope>
    <source>
        <strain evidence="2">NBRC 6742</strain>
    </source>
</reference>
<sequence>MPTIQSAVAIETTIDMLGHVTMPLNIATGVSLEDENEGDAVDNKNVDDNGTLNAVEANPLNGQAKQDSK</sequence>
<evidence type="ECO:0000313" key="3">
    <source>
        <dbReference type="Proteomes" id="UP000053815"/>
    </source>
</evidence>
<dbReference type="Proteomes" id="UP000053815">
    <property type="component" value="Unassembled WGS sequence"/>
</dbReference>
<evidence type="ECO:0000256" key="1">
    <source>
        <dbReference type="SAM" id="MobiDB-lite"/>
    </source>
</evidence>
<protein>
    <submittedName>
        <fullName evidence="2">Uncharacterized protein</fullName>
    </submittedName>
</protein>
<evidence type="ECO:0000313" key="2">
    <source>
        <dbReference type="EMBL" id="GAN03641.1"/>
    </source>
</evidence>
<feature type="region of interest" description="Disordered" evidence="1">
    <location>
        <begin position="35"/>
        <end position="69"/>
    </location>
</feature>